<evidence type="ECO:0000313" key="2">
    <source>
        <dbReference type="EMBL" id="QEV30014.1"/>
    </source>
</evidence>
<feature type="compositionally biased region" description="Basic and acidic residues" evidence="1">
    <location>
        <begin position="18"/>
        <end position="29"/>
    </location>
</feature>
<dbReference type="AlphaFoldDB" id="A0A5J6IFM1"/>
<dbReference type="KEGG" id="scoe:CP976_42025"/>
<organism evidence="2 3">
    <name type="scientific">Streptomyces coeruleorubidus</name>
    <dbReference type="NCBI Taxonomy" id="116188"/>
    <lineage>
        <taxon>Bacteria</taxon>
        <taxon>Bacillati</taxon>
        <taxon>Actinomycetota</taxon>
        <taxon>Actinomycetes</taxon>
        <taxon>Kitasatosporales</taxon>
        <taxon>Streptomycetaceae</taxon>
        <taxon>Streptomyces</taxon>
    </lineage>
</organism>
<evidence type="ECO:0000313" key="3">
    <source>
        <dbReference type="Proteomes" id="UP000326598"/>
    </source>
</evidence>
<feature type="region of interest" description="Disordered" evidence="1">
    <location>
        <begin position="1"/>
        <end position="62"/>
    </location>
</feature>
<proteinExistence type="predicted"/>
<reference evidence="2 3" key="1">
    <citation type="submission" date="2017-09" db="EMBL/GenBank/DDBJ databases">
        <authorList>
            <person name="Lee N."/>
            <person name="Cho B.-K."/>
        </authorList>
    </citation>
    <scope>NUCLEOTIDE SEQUENCE [LARGE SCALE GENOMIC DNA]</scope>
    <source>
        <strain evidence="2 3">ATCC 13740</strain>
    </source>
</reference>
<gene>
    <name evidence="2" type="ORF">CP976_42025</name>
</gene>
<dbReference type="Proteomes" id="UP000326598">
    <property type="component" value="Chromosome"/>
</dbReference>
<evidence type="ECO:0000256" key="1">
    <source>
        <dbReference type="SAM" id="MobiDB-lite"/>
    </source>
</evidence>
<accession>A0A5J6IFM1</accession>
<sequence length="62" mass="6857">MAAHQVALRPSAIGCSPRPREWSQPDHIGRRGHALLPAPAGMVTPQRRSTNFEPAGRWGWCE</sequence>
<dbReference type="EMBL" id="CP023694">
    <property type="protein sequence ID" value="QEV30014.1"/>
    <property type="molecule type" value="Genomic_DNA"/>
</dbReference>
<protein>
    <submittedName>
        <fullName evidence="2">Uncharacterized protein</fullName>
    </submittedName>
</protein>
<name>A0A5J6IFM1_STRC4</name>